<dbReference type="AlphaFoldDB" id="A0A438D0N7"/>
<comment type="caution">
    <text evidence="1">The sequence shown here is derived from an EMBL/GenBank/DDBJ whole genome shotgun (WGS) entry which is preliminary data.</text>
</comment>
<dbReference type="EMBL" id="QGNW01001866">
    <property type="protein sequence ID" value="RVW29039.1"/>
    <property type="molecule type" value="Genomic_DNA"/>
</dbReference>
<protein>
    <submittedName>
        <fullName evidence="1">Uncharacterized protein</fullName>
    </submittedName>
</protein>
<accession>A0A438D0N7</accession>
<proteinExistence type="predicted"/>
<reference evidence="1 2" key="1">
    <citation type="journal article" date="2018" name="PLoS Genet.">
        <title>Population sequencing reveals clonal diversity and ancestral inbreeding in the grapevine cultivar Chardonnay.</title>
        <authorList>
            <person name="Roach M.J."/>
            <person name="Johnson D.L."/>
            <person name="Bohlmann J."/>
            <person name="van Vuuren H.J."/>
            <person name="Jones S.J."/>
            <person name="Pretorius I.S."/>
            <person name="Schmidt S.A."/>
            <person name="Borneman A.R."/>
        </authorList>
    </citation>
    <scope>NUCLEOTIDE SEQUENCE [LARGE SCALE GENOMIC DNA]</scope>
    <source>
        <strain evidence="2">cv. Chardonnay</strain>
        <tissue evidence="1">Leaf</tissue>
    </source>
</reference>
<organism evidence="1 2">
    <name type="scientific">Vitis vinifera</name>
    <name type="common">Grape</name>
    <dbReference type="NCBI Taxonomy" id="29760"/>
    <lineage>
        <taxon>Eukaryota</taxon>
        <taxon>Viridiplantae</taxon>
        <taxon>Streptophyta</taxon>
        <taxon>Embryophyta</taxon>
        <taxon>Tracheophyta</taxon>
        <taxon>Spermatophyta</taxon>
        <taxon>Magnoliopsida</taxon>
        <taxon>eudicotyledons</taxon>
        <taxon>Gunneridae</taxon>
        <taxon>Pentapetalae</taxon>
        <taxon>rosids</taxon>
        <taxon>Vitales</taxon>
        <taxon>Vitaceae</taxon>
        <taxon>Viteae</taxon>
        <taxon>Vitis</taxon>
    </lineage>
</organism>
<dbReference type="Proteomes" id="UP000288805">
    <property type="component" value="Unassembled WGS sequence"/>
</dbReference>
<evidence type="ECO:0000313" key="2">
    <source>
        <dbReference type="Proteomes" id="UP000288805"/>
    </source>
</evidence>
<evidence type="ECO:0000313" key="1">
    <source>
        <dbReference type="EMBL" id="RVW29039.1"/>
    </source>
</evidence>
<name>A0A438D0N7_VITVI</name>
<sequence>MIRNQSFEVERKAFQVKFEGFNGGTWISITERSRGFVVSLGFGEEESGWLLEHLKKDVDLEASRGRRLFQSKTCLFKLKELEGEAKKPQVSKGMYRAIARRVGMKGMVSVTPISAYKGCFFVDSARRAQWIQDQGSLTTREEVIALRRWLPKENSVVNGKFRRGWLELGGLPFHLWDEAQLRYILQKWGKVTKVARESLKLVD</sequence>
<gene>
    <name evidence="1" type="ORF">CK203_088907</name>
</gene>